<evidence type="ECO:0000313" key="8">
    <source>
        <dbReference type="EMBL" id="POP53935.1"/>
    </source>
</evidence>
<dbReference type="InterPro" id="IPR002104">
    <property type="entry name" value="Integrase_catalytic"/>
</dbReference>
<organism evidence="8 10">
    <name type="scientific">Zhongshania marina</name>
    <dbReference type="NCBI Taxonomy" id="2304603"/>
    <lineage>
        <taxon>Bacteria</taxon>
        <taxon>Pseudomonadati</taxon>
        <taxon>Pseudomonadota</taxon>
        <taxon>Gammaproteobacteria</taxon>
        <taxon>Cellvibrionales</taxon>
        <taxon>Spongiibacteraceae</taxon>
        <taxon>Zhongshania</taxon>
    </lineage>
</organism>
<evidence type="ECO:0000256" key="3">
    <source>
        <dbReference type="ARBA" id="ARBA00023125"/>
    </source>
</evidence>
<keyword evidence="11" id="KW-1185">Reference proteome</keyword>
<dbReference type="CDD" id="cd00397">
    <property type="entry name" value="DNA_BRE_C"/>
    <property type="match status" value="1"/>
</dbReference>
<dbReference type="PANTHER" id="PTHR30349:SF64">
    <property type="entry name" value="PROPHAGE INTEGRASE INTD-RELATED"/>
    <property type="match status" value="1"/>
</dbReference>
<dbReference type="InterPro" id="IPR011010">
    <property type="entry name" value="DNA_brk_join_enz"/>
</dbReference>
<evidence type="ECO:0000259" key="7">
    <source>
        <dbReference type="PROSITE" id="PS51900"/>
    </source>
</evidence>
<keyword evidence="4" id="KW-0233">DNA recombination</keyword>
<evidence type="ECO:0000313" key="10">
    <source>
        <dbReference type="Proteomes" id="UP000237222"/>
    </source>
</evidence>
<dbReference type="InterPro" id="IPR013762">
    <property type="entry name" value="Integrase-like_cat_sf"/>
</dbReference>
<evidence type="ECO:0000256" key="2">
    <source>
        <dbReference type="ARBA" id="ARBA00022908"/>
    </source>
</evidence>
<dbReference type="Gene3D" id="1.10.443.10">
    <property type="entry name" value="Intergrase catalytic core"/>
    <property type="match status" value="1"/>
</dbReference>
<keyword evidence="2" id="KW-0229">DNA integration</keyword>
<evidence type="ECO:0000313" key="11">
    <source>
        <dbReference type="Proteomes" id="UP000274695"/>
    </source>
</evidence>
<dbReference type="EMBL" id="RHGB01000003">
    <property type="protein sequence ID" value="RNL66675.1"/>
    <property type="molecule type" value="Genomic_DNA"/>
</dbReference>
<dbReference type="PROSITE" id="PS51898">
    <property type="entry name" value="TYR_RECOMBINASE"/>
    <property type="match status" value="1"/>
</dbReference>
<dbReference type="Pfam" id="PF00589">
    <property type="entry name" value="Phage_integrase"/>
    <property type="match status" value="1"/>
</dbReference>
<dbReference type="PROSITE" id="PS51900">
    <property type="entry name" value="CB"/>
    <property type="match status" value="1"/>
</dbReference>
<feature type="domain" description="Tyr recombinase" evidence="6">
    <location>
        <begin position="166"/>
        <end position="364"/>
    </location>
</feature>
<comment type="similarity">
    <text evidence="1">Belongs to the 'phage' integrase family.</text>
</comment>
<dbReference type="Pfam" id="PF02899">
    <property type="entry name" value="Phage_int_SAM_1"/>
    <property type="match status" value="1"/>
</dbReference>
<sequence>MKLIFTSDEFKVGNYSYNGFPILLHENMTTFREGLDFLLYHCIQRGRVASKNSWITYGRDFYDFFAFIDANNLDWRAVNTRGDGHIIAVYRDASLTKFNLAESTVNRRLRLIIKFYQYAAHQGWVSELPYSVETITVRQPKSFLAHTDRSGGNRSTADVLLKTRKTTIKVLSSSQVEMLLMAIKDSRFKLMIRLGLATGLRKEELLTFPKSYVIDPRRYPVNGFYIVTISPKEMSTKGSHERSIHVPKSLMEDLWQYIIHERPILSALREDQYNELFLNENGKPYSTKSNTLNARLNKLGLPFDIFPHILRHTYATHTLYALQRQPNLSFNPLMYVRDRLGHSSITTTERYLHFIDDIADIVLNEYQREIDTMLIAV</sequence>
<evidence type="ECO:0000259" key="6">
    <source>
        <dbReference type="PROSITE" id="PS51898"/>
    </source>
</evidence>
<dbReference type="InterPro" id="IPR004107">
    <property type="entry name" value="Integrase_SAM-like_N"/>
</dbReference>
<dbReference type="GO" id="GO:0015074">
    <property type="term" value="P:DNA integration"/>
    <property type="evidence" value="ECO:0007669"/>
    <property type="project" value="UniProtKB-KW"/>
</dbReference>
<evidence type="ECO:0000313" key="9">
    <source>
        <dbReference type="EMBL" id="RNL66675.1"/>
    </source>
</evidence>
<dbReference type="InterPro" id="IPR010998">
    <property type="entry name" value="Integrase_recombinase_N"/>
</dbReference>
<dbReference type="GO" id="GO:0006310">
    <property type="term" value="P:DNA recombination"/>
    <property type="evidence" value="ECO:0007669"/>
    <property type="project" value="UniProtKB-KW"/>
</dbReference>
<protein>
    <submittedName>
        <fullName evidence="8">Integrase</fullName>
    </submittedName>
</protein>
<dbReference type="AlphaFoldDB" id="A0A2S4HIW2"/>
<dbReference type="GO" id="GO:0003677">
    <property type="term" value="F:DNA binding"/>
    <property type="evidence" value="ECO:0007669"/>
    <property type="project" value="UniProtKB-UniRule"/>
</dbReference>
<reference evidence="9 11" key="2">
    <citation type="submission" date="2018-10" db="EMBL/GenBank/DDBJ databases">
        <title>Draft genome sequence of Zhongshania sp. DSW25-10.</title>
        <authorList>
            <person name="Oh J."/>
        </authorList>
    </citation>
    <scope>NUCLEOTIDE SEQUENCE [LARGE SCALE GENOMIC DNA]</scope>
    <source>
        <strain evidence="9 11">DSW25-10</strain>
    </source>
</reference>
<comment type="caution">
    <text evidence="8">The sequence shown here is derived from an EMBL/GenBank/DDBJ whole genome shotgun (WGS) entry which is preliminary data.</text>
</comment>
<keyword evidence="3 5" id="KW-0238">DNA-binding</keyword>
<evidence type="ECO:0000256" key="4">
    <source>
        <dbReference type="ARBA" id="ARBA00023172"/>
    </source>
</evidence>
<dbReference type="OrthoDB" id="9795573at2"/>
<reference evidence="8" key="1">
    <citation type="submission" date="2018-01" db="EMBL/GenBank/DDBJ databases">
        <authorList>
            <person name="Yu X.-D."/>
        </authorList>
    </citation>
    <scope>NUCLEOTIDE SEQUENCE</scope>
    <source>
        <strain evidence="8">ZX-21</strain>
    </source>
</reference>
<evidence type="ECO:0000256" key="1">
    <source>
        <dbReference type="ARBA" id="ARBA00008857"/>
    </source>
</evidence>
<feature type="domain" description="Core-binding (CB)" evidence="7">
    <location>
        <begin position="28"/>
        <end position="120"/>
    </location>
</feature>
<dbReference type="EMBL" id="PQGG01000010">
    <property type="protein sequence ID" value="POP53935.1"/>
    <property type="molecule type" value="Genomic_DNA"/>
</dbReference>
<dbReference type="InterPro" id="IPR044068">
    <property type="entry name" value="CB"/>
</dbReference>
<gene>
    <name evidence="8" type="ORF">C0068_04925</name>
    <name evidence="9" type="ORF">D0911_03810</name>
</gene>
<evidence type="ECO:0000256" key="5">
    <source>
        <dbReference type="PROSITE-ProRule" id="PRU01248"/>
    </source>
</evidence>
<accession>A0A2S4HIW2</accession>
<proteinExistence type="inferred from homology"/>
<name>A0A2S4HIW2_9GAMM</name>
<dbReference type="Proteomes" id="UP000274695">
    <property type="component" value="Unassembled WGS sequence"/>
</dbReference>
<dbReference type="SUPFAM" id="SSF56349">
    <property type="entry name" value="DNA breaking-rejoining enzymes"/>
    <property type="match status" value="1"/>
</dbReference>
<dbReference type="Gene3D" id="1.10.150.130">
    <property type="match status" value="1"/>
</dbReference>
<dbReference type="InterPro" id="IPR050090">
    <property type="entry name" value="Tyrosine_recombinase_XerCD"/>
</dbReference>
<dbReference type="PANTHER" id="PTHR30349">
    <property type="entry name" value="PHAGE INTEGRASE-RELATED"/>
    <property type="match status" value="1"/>
</dbReference>
<dbReference type="RefSeq" id="WP_103683375.1">
    <property type="nucleotide sequence ID" value="NZ_PQGG01000010.1"/>
</dbReference>
<dbReference type="Proteomes" id="UP000237222">
    <property type="component" value="Unassembled WGS sequence"/>
</dbReference>